<name>A0A4P6JRF2_KTERU</name>
<feature type="domain" description="SHSP" evidence="3">
    <location>
        <begin position="3"/>
        <end position="118"/>
    </location>
</feature>
<dbReference type="InterPro" id="IPR008978">
    <property type="entry name" value="HSP20-like_chaperone"/>
</dbReference>
<evidence type="ECO:0000259" key="3">
    <source>
        <dbReference type="PROSITE" id="PS01031"/>
    </source>
</evidence>
<dbReference type="Proteomes" id="UP000290365">
    <property type="component" value="Chromosome"/>
</dbReference>
<evidence type="ECO:0000313" key="5">
    <source>
        <dbReference type="Proteomes" id="UP000290365"/>
    </source>
</evidence>
<dbReference type="InterPro" id="IPR002068">
    <property type="entry name" value="A-crystallin/Hsp20_dom"/>
</dbReference>
<evidence type="ECO:0000256" key="2">
    <source>
        <dbReference type="RuleBase" id="RU003616"/>
    </source>
</evidence>
<evidence type="ECO:0000256" key="1">
    <source>
        <dbReference type="PROSITE-ProRule" id="PRU00285"/>
    </source>
</evidence>
<dbReference type="KEGG" id="kbs:EPA93_17985"/>
<dbReference type="RefSeq" id="WP_129888833.1">
    <property type="nucleotide sequence ID" value="NZ_CP035758.1"/>
</dbReference>
<accession>A0A4P6JRF2</accession>
<reference evidence="4 5" key="1">
    <citation type="submission" date="2019-01" db="EMBL/GenBank/DDBJ databases">
        <title>Ktedonosporobacter rubrisoli SCAWS-G2.</title>
        <authorList>
            <person name="Huang Y."/>
            <person name="Yan B."/>
        </authorList>
    </citation>
    <scope>NUCLEOTIDE SEQUENCE [LARGE SCALE GENOMIC DNA]</scope>
    <source>
        <strain evidence="4 5">SCAWS-G2</strain>
    </source>
</reference>
<proteinExistence type="inferred from homology"/>
<comment type="similarity">
    <text evidence="1 2">Belongs to the small heat shock protein (HSP20) family.</text>
</comment>
<gene>
    <name evidence="4" type="ORF">EPA93_17985</name>
</gene>
<dbReference type="Gene3D" id="2.60.40.790">
    <property type="match status" value="1"/>
</dbReference>
<sequence>MQEQLKRQHVPVKVYRSAQRLMVAAPMPGLEPEDIVVEVTPKGSLVLHGELRGRLKEIKELLLDEWSAGAYHRELALSAPVDAECANLTYGNGVLTVALPLSTQTRPAHLTLKRVTPTHGERKGNAGHPPTCIHVQA</sequence>
<dbReference type="CDD" id="cd06464">
    <property type="entry name" value="ACD_sHsps-like"/>
    <property type="match status" value="1"/>
</dbReference>
<dbReference type="PROSITE" id="PS01031">
    <property type="entry name" value="SHSP"/>
    <property type="match status" value="1"/>
</dbReference>
<protein>
    <submittedName>
        <fullName evidence="4">Hsp20/alpha crystallin family protein</fullName>
    </submittedName>
</protein>
<keyword evidence="5" id="KW-1185">Reference proteome</keyword>
<dbReference type="OrthoDB" id="161349at2"/>
<evidence type="ECO:0000313" key="4">
    <source>
        <dbReference type="EMBL" id="QBD77780.1"/>
    </source>
</evidence>
<dbReference type="Pfam" id="PF00011">
    <property type="entry name" value="HSP20"/>
    <property type="match status" value="1"/>
</dbReference>
<dbReference type="SUPFAM" id="SSF49764">
    <property type="entry name" value="HSP20-like chaperones"/>
    <property type="match status" value="1"/>
</dbReference>
<dbReference type="AlphaFoldDB" id="A0A4P6JRF2"/>
<dbReference type="EMBL" id="CP035758">
    <property type="protein sequence ID" value="QBD77780.1"/>
    <property type="molecule type" value="Genomic_DNA"/>
</dbReference>
<organism evidence="4 5">
    <name type="scientific">Ktedonosporobacter rubrisoli</name>
    <dbReference type="NCBI Taxonomy" id="2509675"/>
    <lineage>
        <taxon>Bacteria</taxon>
        <taxon>Bacillati</taxon>
        <taxon>Chloroflexota</taxon>
        <taxon>Ktedonobacteria</taxon>
        <taxon>Ktedonobacterales</taxon>
        <taxon>Ktedonosporobacteraceae</taxon>
        <taxon>Ktedonosporobacter</taxon>
    </lineage>
</organism>